<evidence type="ECO:0000313" key="2">
    <source>
        <dbReference type="EMBL" id="KAH3692373.1"/>
    </source>
</evidence>
<evidence type="ECO:0000313" key="3">
    <source>
        <dbReference type="Proteomes" id="UP000828390"/>
    </source>
</evidence>
<feature type="transmembrane region" description="Helical" evidence="1">
    <location>
        <begin position="12"/>
        <end position="32"/>
    </location>
</feature>
<keyword evidence="1" id="KW-0812">Transmembrane</keyword>
<dbReference type="Proteomes" id="UP000828390">
    <property type="component" value="Unassembled WGS sequence"/>
</dbReference>
<keyword evidence="1" id="KW-1133">Transmembrane helix</keyword>
<protein>
    <submittedName>
        <fullName evidence="2">Uncharacterized protein</fullName>
    </submittedName>
</protein>
<accession>A0A9D4BF32</accession>
<name>A0A9D4BF32_DREPO</name>
<reference evidence="2" key="2">
    <citation type="submission" date="2020-11" db="EMBL/GenBank/DDBJ databases">
        <authorList>
            <person name="McCartney M.A."/>
            <person name="Auch B."/>
            <person name="Kono T."/>
            <person name="Mallez S."/>
            <person name="Becker A."/>
            <person name="Gohl D.M."/>
            <person name="Silverstein K.A.T."/>
            <person name="Koren S."/>
            <person name="Bechman K.B."/>
            <person name="Herman A."/>
            <person name="Abrahante J.E."/>
            <person name="Garbe J."/>
        </authorList>
    </citation>
    <scope>NUCLEOTIDE SEQUENCE</scope>
    <source>
        <strain evidence="2">Duluth1</strain>
        <tissue evidence="2">Whole animal</tissue>
    </source>
</reference>
<keyword evidence="3" id="KW-1185">Reference proteome</keyword>
<dbReference type="AlphaFoldDB" id="A0A9D4BF32"/>
<reference evidence="2" key="1">
    <citation type="journal article" date="2019" name="bioRxiv">
        <title>The Genome of the Zebra Mussel, Dreissena polymorpha: A Resource for Invasive Species Research.</title>
        <authorList>
            <person name="McCartney M.A."/>
            <person name="Auch B."/>
            <person name="Kono T."/>
            <person name="Mallez S."/>
            <person name="Zhang Y."/>
            <person name="Obille A."/>
            <person name="Becker A."/>
            <person name="Abrahante J.E."/>
            <person name="Garbe J."/>
            <person name="Badalamenti J.P."/>
            <person name="Herman A."/>
            <person name="Mangelson H."/>
            <person name="Liachko I."/>
            <person name="Sullivan S."/>
            <person name="Sone E.D."/>
            <person name="Koren S."/>
            <person name="Silverstein K.A.T."/>
            <person name="Beckman K.B."/>
            <person name="Gohl D.M."/>
        </authorList>
    </citation>
    <scope>NUCLEOTIDE SEQUENCE</scope>
    <source>
        <strain evidence="2">Duluth1</strain>
        <tissue evidence="2">Whole animal</tissue>
    </source>
</reference>
<gene>
    <name evidence="2" type="ORF">DPMN_194823</name>
</gene>
<sequence>MVRIVRSSWSVPSGFNGLYLLVLMDCIVWFSWSVSSGPHGPYCLVLMVRIV</sequence>
<evidence type="ECO:0000256" key="1">
    <source>
        <dbReference type="SAM" id="Phobius"/>
    </source>
</evidence>
<comment type="caution">
    <text evidence="2">The sequence shown here is derived from an EMBL/GenBank/DDBJ whole genome shotgun (WGS) entry which is preliminary data.</text>
</comment>
<dbReference type="EMBL" id="JAIWYP010000023">
    <property type="protein sequence ID" value="KAH3692373.1"/>
    <property type="molecule type" value="Genomic_DNA"/>
</dbReference>
<organism evidence="2 3">
    <name type="scientific">Dreissena polymorpha</name>
    <name type="common">Zebra mussel</name>
    <name type="synonym">Mytilus polymorpha</name>
    <dbReference type="NCBI Taxonomy" id="45954"/>
    <lineage>
        <taxon>Eukaryota</taxon>
        <taxon>Metazoa</taxon>
        <taxon>Spiralia</taxon>
        <taxon>Lophotrochozoa</taxon>
        <taxon>Mollusca</taxon>
        <taxon>Bivalvia</taxon>
        <taxon>Autobranchia</taxon>
        <taxon>Heteroconchia</taxon>
        <taxon>Euheterodonta</taxon>
        <taxon>Imparidentia</taxon>
        <taxon>Neoheterodontei</taxon>
        <taxon>Myida</taxon>
        <taxon>Dreissenoidea</taxon>
        <taxon>Dreissenidae</taxon>
        <taxon>Dreissena</taxon>
    </lineage>
</organism>
<proteinExistence type="predicted"/>
<keyword evidence="1" id="KW-0472">Membrane</keyword>